<evidence type="ECO:0000313" key="2">
    <source>
        <dbReference type="Proteomes" id="UP000799764"/>
    </source>
</evidence>
<comment type="caution">
    <text evidence="1">The sequence shown here is derived from an EMBL/GenBank/DDBJ whole genome shotgun (WGS) entry which is preliminary data.</text>
</comment>
<accession>A0A9P4PD26</accession>
<name>A0A9P4PD26_9PLEO</name>
<dbReference type="EMBL" id="MU001503">
    <property type="protein sequence ID" value="KAF2442795.1"/>
    <property type="molecule type" value="Genomic_DNA"/>
</dbReference>
<evidence type="ECO:0000313" key="1">
    <source>
        <dbReference type="EMBL" id="KAF2442795.1"/>
    </source>
</evidence>
<reference evidence="1" key="1">
    <citation type="journal article" date="2020" name="Stud. Mycol.">
        <title>101 Dothideomycetes genomes: a test case for predicting lifestyles and emergence of pathogens.</title>
        <authorList>
            <person name="Haridas S."/>
            <person name="Albert R."/>
            <person name="Binder M."/>
            <person name="Bloem J."/>
            <person name="Labutti K."/>
            <person name="Salamov A."/>
            <person name="Andreopoulos B."/>
            <person name="Baker S."/>
            <person name="Barry K."/>
            <person name="Bills G."/>
            <person name="Bluhm B."/>
            <person name="Cannon C."/>
            <person name="Castanera R."/>
            <person name="Culley D."/>
            <person name="Daum C."/>
            <person name="Ezra D."/>
            <person name="Gonzalez J."/>
            <person name="Henrissat B."/>
            <person name="Kuo A."/>
            <person name="Liang C."/>
            <person name="Lipzen A."/>
            <person name="Lutzoni F."/>
            <person name="Magnuson J."/>
            <person name="Mondo S."/>
            <person name="Nolan M."/>
            <person name="Ohm R."/>
            <person name="Pangilinan J."/>
            <person name="Park H.-J."/>
            <person name="Ramirez L."/>
            <person name="Alfaro M."/>
            <person name="Sun H."/>
            <person name="Tritt A."/>
            <person name="Yoshinaga Y."/>
            <person name="Zwiers L.-H."/>
            <person name="Turgeon B."/>
            <person name="Goodwin S."/>
            <person name="Spatafora J."/>
            <person name="Crous P."/>
            <person name="Grigoriev I."/>
        </authorList>
    </citation>
    <scope>NUCLEOTIDE SEQUENCE</scope>
    <source>
        <strain evidence="1">CBS 690.94</strain>
    </source>
</reference>
<organism evidence="1 2">
    <name type="scientific">Karstenula rhodostoma CBS 690.94</name>
    <dbReference type="NCBI Taxonomy" id="1392251"/>
    <lineage>
        <taxon>Eukaryota</taxon>
        <taxon>Fungi</taxon>
        <taxon>Dikarya</taxon>
        <taxon>Ascomycota</taxon>
        <taxon>Pezizomycotina</taxon>
        <taxon>Dothideomycetes</taxon>
        <taxon>Pleosporomycetidae</taxon>
        <taxon>Pleosporales</taxon>
        <taxon>Massarineae</taxon>
        <taxon>Didymosphaeriaceae</taxon>
        <taxon>Karstenula</taxon>
    </lineage>
</organism>
<dbReference type="OrthoDB" id="5144514at2759"/>
<proteinExistence type="predicted"/>
<gene>
    <name evidence="1" type="ORF">P171DRAFT_495999</name>
</gene>
<protein>
    <submittedName>
        <fullName evidence="1">Uncharacterized protein</fullName>
    </submittedName>
</protein>
<keyword evidence="2" id="KW-1185">Reference proteome</keyword>
<dbReference type="AlphaFoldDB" id="A0A9P4PD26"/>
<dbReference type="Proteomes" id="UP000799764">
    <property type="component" value="Unassembled WGS sequence"/>
</dbReference>
<sequence length="204" mass="23025">MAKDQKNGNIVLVNQCNYDLYIWEAWEAYQSGPIKVPARSPFRKDIVSQYDLPKNRTCIDNCGVTYKVSKTQKLIGGKGGNQLQFEFATRAGLIYFDMSFVDCVKDLRYRSGDASNCPSWAEGIRIEGQKPPQQTYGCGSLECGPKDMCIHNGDGAYYVDEPKQKWNLQDPVKTCPTYKAGMELYFRTCTQNGDIPHRVSSLFA</sequence>